<dbReference type="AlphaFoldDB" id="A0AA37V8N3"/>
<evidence type="ECO:0000256" key="4">
    <source>
        <dbReference type="ARBA" id="ARBA00023136"/>
    </source>
</evidence>
<keyword evidence="4" id="KW-0472">Membrane</keyword>
<dbReference type="Pfam" id="PF06803">
    <property type="entry name" value="DUF1232"/>
    <property type="match status" value="1"/>
</dbReference>
<dbReference type="EMBL" id="BRXS01000007">
    <property type="protein sequence ID" value="GLC27971.1"/>
    <property type="molecule type" value="Genomic_DNA"/>
</dbReference>
<evidence type="ECO:0000259" key="5">
    <source>
        <dbReference type="Pfam" id="PF06803"/>
    </source>
</evidence>
<proteinExistence type="predicted"/>
<protein>
    <recommendedName>
        <fullName evidence="5">DUF1232 domain-containing protein</fullName>
    </recommendedName>
</protein>
<feature type="domain" description="DUF1232" evidence="5">
    <location>
        <begin position="71"/>
        <end position="104"/>
    </location>
</feature>
<name>A0AA37V8N3_9BACT</name>
<sequence length="161" mass="17938">MTPSPLSRSRQLAERAVERVGDRFREVRPKAKRRPRTGAKRTVLDTIRQLPHYLRLLGGLLTDRRVSALDKVLVGGAIAYILLPTDLLPDFIPFLGEVDDVFLLVTALQRLVANAGRRVLLDHWSGHPSELADLNLKRVVSAAAFFLPIGMRRKLRGMAGG</sequence>
<evidence type="ECO:0000313" key="7">
    <source>
        <dbReference type="Proteomes" id="UP001161325"/>
    </source>
</evidence>
<evidence type="ECO:0000256" key="1">
    <source>
        <dbReference type="ARBA" id="ARBA00004127"/>
    </source>
</evidence>
<gene>
    <name evidence="6" type="ORF">rosag_44840</name>
</gene>
<dbReference type="InterPro" id="IPR010652">
    <property type="entry name" value="DUF1232"/>
</dbReference>
<keyword evidence="2" id="KW-0812">Transmembrane</keyword>
<keyword evidence="3" id="KW-1133">Transmembrane helix</keyword>
<dbReference type="GO" id="GO:0012505">
    <property type="term" value="C:endomembrane system"/>
    <property type="evidence" value="ECO:0007669"/>
    <property type="project" value="UniProtKB-SubCell"/>
</dbReference>
<organism evidence="6 7">
    <name type="scientific">Roseisolibacter agri</name>
    <dbReference type="NCBI Taxonomy" id="2014610"/>
    <lineage>
        <taxon>Bacteria</taxon>
        <taxon>Pseudomonadati</taxon>
        <taxon>Gemmatimonadota</taxon>
        <taxon>Gemmatimonadia</taxon>
        <taxon>Gemmatimonadales</taxon>
        <taxon>Gemmatimonadaceae</taxon>
        <taxon>Roseisolibacter</taxon>
    </lineage>
</organism>
<accession>A0AA37V8N3</accession>
<evidence type="ECO:0000256" key="3">
    <source>
        <dbReference type="ARBA" id="ARBA00022989"/>
    </source>
</evidence>
<comment type="caution">
    <text evidence="6">The sequence shown here is derived from an EMBL/GenBank/DDBJ whole genome shotgun (WGS) entry which is preliminary data.</text>
</comment>
<keyword evidence="7" id="KW-1185">Reference proteome</keyword>
<evidence type="ECO:0000256" key="2">
    <source>
        <dbReference type="ARBA" id="ARBA00022692"/>
    </source>
</evidence>
<dbReference type="Proteomes" id="UP001161325">
    <property type="component" value="Unassembled WGS sequence"/>
</dbReference>
<comment type="subcellular location">
    <subcellularLocation>
        <location evidence="1">Endomembrane system</location>
        <topology evidence="1">Multi-pass membrane protein</topology>
    </subcellularLocation>
</comment>
<reference evidence="6" key="1">
    <citation type="submission" date="2022-08" db="EMBL/GenBank/DDBJ databases">
        <title>Draft genome sequencing of Roseisolibacter agri AW1220.</title>
        <authorList>
            <person name="Tobiishi Y."/>
            <person name="Tonouchi A."/>
        </authorList>
    </citation>
    <scope>NUCLEOTIDE SEQUENCE</scope>
    <source>
        <strain evidence="6">AW1220</strain>
    </source>
</reference>
<evidence type="ECO:0000313" key="6">
    <source>
        <dbReference type="EMBL" id="GLC27971.1"/>
    </source>
</evidence>
<dbReference type="RefSeq" id="WP_284352398.1">
    <property type="nucleotide sequence ID" value="NZ_BRXS01000007.1"/>
</dbReference>